<dbReference type="Gene3D" id="2.60.120.10">
    <property type="entry name" value="Jelly Rolls"/>
    <property type="match status" value="1"/>
</dbReference>
<name>A0ABW3TV35_9MICO</name>
<evidence type="ECO:0000313" key="3">
    <source>
        <dbReference type="Proteomes" id="UP001597181"/>
    </source>
</evidence>
<dbReference type="InterPro" id="IPR014710">
    <property type="entry name" value="RmlC-like_jellyroll"/>
</dbReference>
<sequence>MTDHAPGYDLLSTELADYVELAPITEGRVRVGRVYDGPALRVRTLAIPAGVTLREHVAGAPVLIHVVAGRVRFEIGGEFHELAAGALVRADPQEKHEVYAHEDARLVLTFHPEP</sequence>
<gene>
    <name evidence="2" type="ORF">ACFQ3U_15070</name>
</gene>
<reference evidence="3" key="1">
    <citation type="journal article" date="2019" name="Int. J. Syst. Evol. Microbiol.">
        <title>The Global Catalogue of Microorganisms (GCM) 10K type strain sequencing project: providing services to taxonomists for standard genome sequencing and annotation.</title>
        <authorList>
            <consortium name="The Broad Institute Genomics Platform"/>
            <consortium name="The Broad Institute Genome Sequencing Center for Infectious Disease"/>
            <person name="Wu L."/>
            <person name="Ma J."/>
        </authorList>
    </citation>
    <scope>NUCLEOTIDE SEQUENCE [LARGE SCALE GENOMIC DNA]</scope>
    <source>
        <strain evidence="3">CCUG 50213</strain>
    </source>
</reference>
<dbReference type="RefSeq" id="WP_343961585.1">
    <property type="nucleotide sequence ID" value="NZ_BAAAKZ010000012.1"/>
</dbReference>
<dbReference type="InterPro" id="IPR013096">
    <property type="entry name" value="Cupin_2"/>
</dbReference>
<comment type="caution">
    <text evidence="2">The sequence shown here is derived from an EMBL/GenBank/DDBJ whole genome shotgun (WGS) entry which is preliminary data.</text>
</comment>
<evidence type="ECO:0000313" key="2">
    <source>
        <dbReference type="EMBL" id="MFD1203217.1"/>
    </source>
</evidence>
<dbReference type="InterPro" id="IPR011051">
    <property type="entry name" value="RmlC_Cupin_sf"/>
</dbReference>
<dbReference type="SUPFAM" id="SSF51182">
    <property type="entry name" value="RmlC-like cupins"/>
    <property type="match status" value="1"/>
</dbReference>
<keyword evidence="3" id="KW-1185">Reference proteome</keyword>
<feature type="domain" description="Cupin type-2" evidence="1">
    <location>
        <begin position="59"/>
        <end position="108"/>
    </location>
</feature>
<proteinExistence type="predicted"/>
<accession>A0ABW3TV35</accession>
<dbReference type="Pfam" id="PF07883">
    <property type="entry name" value="Cupin_2"/>
    <property type="match status" value="1"/>
</dbReference>
<dbReference type="EMBL" id="JBHTLY010000009">
    <property type="protein sequence ID" value="MFD1203217.1"/>
    <property type="molecule type" value="Genomic_DNA"/>
</dbReference>
<protein>
    <submittedName>
        <fullName evidence="2">Cupin domain-containing protein</fullName>
    </submittedName>
</protein>
<dbReference type="Proteomes" id="UP001597181">
    <property type="component" value="Unassembled WGS sequence"/>
</dbReference>
<organism evidence="2 3">
    <name type="scientific">Leucobacter albus</name>
    <dbReference type="NCBI Taxonomy" id="272210"/>
    <lineage>
        <taxon>Bacteria</taxon>
        <taxon>Bacillati</taxon>
        <taxon>Actinomycetota</taxon>
        <taxon>Actinomycetes</taxon>
        <taxon>Micrococcales</taxon>
        <taxon>Microbacteriaceae</taxon>
        <taxon>Leucobacter</taxon>
    </lineage>
</organism>
<evidence type="ECO:0000259" key="1">
    <source>
        <dbReference type="Pfam" id="PF07883"/>
    </source>
</evidence>